<evidence type="ECO:0000256" key="2">
    <source>
        <dbReference type="SAM" id="Phobius"/>
    </source>
</evidence>
<dbReference type="InterPro" id="IPR004509">
    <property type="entry name" value="Competence_ComEA_HhH"/>
</dbReference>
<name>R9LA56_9ACTN</name>
<dbReference type="GO" id="GO:0015628">
    <property type="term" value="P:protein secretion by the type II secretion system"/>
    <property type="evidence" value="ECO:0007669"/>
    <property type="project" value="TreeGrafter"/>
</dbReference>
<dbReference type="SMART" id="SM00278">
    <property type="entry name" value="HhH1"/>
    <property type="match status" value="2"/>
</dbReference>
<dbReference type="STRING" id="1235794.C811_00658"/>
<organism evidence="4 5">
    <name type="scientific">Adlercreutzia caecimuris B7</name>
    <dbReference type="NCBI Taxonomy" id="1235794"/>
    <lineage>
        <taxon>Bacteria</taxon>
        <taxon>Bacillati</taxon>
        <taxon>Actinomycetota</taxon>
        <taxon>Coriobacteriia</taxon>
        <taxon>Eggerthellales</taxon>
        <taxon>Eggerthellaceae</taxon>
        <taxon>Adlercreutzia</taxon>
    </lineage>
</organism>
<dbReference type="PANTHER" id="PTHR21180">
    <property type="entry name" value="ENDONUCLEASE/EXONUCLEASE/PHOSPHATASE FAMILY DOMAIN-CONTAINING PROTEIN 1"/>
    <property type="match status" value="1"/>
</dbReference>
<dbReference type="EMBL" id="ASSY01000005">
    <property type="protein sequence ID" value="EOS52622.1"/>
    <property type="molecule type" value="Genomic_DNA"/>
</dbReference>
<protein>
    <submittedName>
        <fullName evidence="4">ComEA protein</fullName>
    </submittedName>
</protein>
<dbReference type="PATRIC" id="fig|1235794.3.peg.640"/>
<evidence type="ECO:0000256" key="1">
    <source>
        <dbReference type="SAM" id="MobiDB-lite"/>
    </source>
</evidence>
<keyword evidence="2" id="KW-0472">Membrane</keyword>
<dbReference type="InterPro" id="IPR003583">
    <property type="entry name" value="Hlx-hairpin-Hlx_DNA-bd_motif"/>
</dbReference>
<dbReference type="Proteomes" id="UP000014204">
    <property type="component" value="Unassembled WGS sequence"/>
</dbReference>
<feature type="domain" description="Helix-hairpin-helix DNA-binding motif class 1" evidence="3">
    <location>
        <begin position="198"/>
        <end position="217"/>
    </location>
</feature>
<feature type="domain" description="Helix-hairpin-helix DNA-binding motif class 1" evidence="3">
    <location>
        <begin position="228"/>
        <end position="247"/>
    </location>
</feature>
<dbReference type="NCBIfam" id="TIGR00426">
    <property type="entry name" value="competence protein ComEA helix-hairpin-helix repeat region"/>
    <property type="match status" value="1"/>
</dbReference>
<dbReference type="HOGENOM" id="CLU_052011_1_2_11"/>
<dbReference type="InterPro" id="IPR051675">
    <property type="entry name" value="Endo/Exo/Phosphatase_dom_1"/>
</dbReference>
<feature type="transmembrane region" description="Helical" evidence="2">
    <location>
        <begin position="23"/>
        <end position="44"/>
    </location>
</feature>
<sequence>MAFQDRAQGLCSQLHLTAVRRPVFIGVGVLLGLILIAAGLLVAFPRASGLEIHTAERAQDGLEAPAASADDGDDDAVGADAAAAPDAPAAPDDTALPGTAAQARLCVHVDGKVAAPGVYYLDAGSRIVDAVEAAGGLAEGACTAAVNLAQVLQDGEQVVIPDIEDVSSGAASAGAAPATAEKGSGAAGLVNINTADAAALETLNGIGEATAEKIIADREANGPFKTLEDLKRVSGIGDKKFEALRDAICL</sequence>
<dbReference type="SUPFAM" id="SSF47781">
    <property type="entry name" value="RuvA domain 2-like"/>
    <property type="match status" value="1"/>
</dbReference>
<dbReference type="Gene3D" id="1.10.150.280">
    <property type="entry name" value="AF1531-like domain"/>
    <property type="match status" value="1"/>
</dbReference>
<dbReference type="GeneID" id="82190249"/>
<feature type="compositionally biased region" description="Low complexity" evidence="1">
    <location>
        <begin position="78"/>
        <end position="93"/>
    </location>
</feature>
<dbReference type="GO" id="GO:0015627">
    <property type="term" value="C:type II protein secretion system complex"/>
    <property type="evidence" value="ECO:0007669"/>
    <property type="project" value="TreeGrafter"/>
</dbReference>
<evidence type="ECO:0000313" key="4">
    <source>
        <dbReference type="EMBL" id="EOS52622.1"/>
    </source>
</evidence>
<dbReference type="InterPro" id="IPR010994">
    <property type="entry name" value="RuvA_2-like"/>
</dbReference>
<dbReference type="AlphaFoldDB" id="R9LA56"/>
<feature type="region of interest" description="Disordered" evidence="1">
    <location>
        <begin position="61"/>
        <end position="93"/>
    </location>
</feature>
<keyword evidence="2" id="KW-0812">Transmembrane</keyword>
<gene>
    <name evidence="4" type="ORF">C811_00658</name>
</gene>
<dbReference type="PANTHER" id="PTHR21180:SF32">
    <property type="entry name" value="ENDONUCLEASE_EXONUCLEASE_PHOSPHATASE FAMILY DOMAIN-CONTAINING PROTEIN 1"/>
    <property type="match status" value="1"/>
</dbReference>
<dbReference type="GO" id="GO:0003677">
    <property type="term" value="F:DNA binding"/>
    <property type="evidence" value="ECO:0007669"/>
    <property type="project" value="InterPro"/>
</dbReference>
<keyword evidence="2" id="KW-1133">Transmembrane helix</keyword>
<dbReference type="Pfam" id="PF10531">
    <property type="entry name" value="SLBB"/>
    <property type="match status" value="1"/>
</dbReference>
<dbReference type="RefSeq" id="WP_016308886.1">
    <property type="nucleotide sequence ID" value="NZ_KE159646.1"/>
</dbReference>
<dbReference type="Gene3D" id="3.10.560.10">
    <property type="entry name" value="Outer membrane lipoprotein wza domain like"/>
    <property type="match status" value="1"/>
</dbReference>
<accession>R9LA56</accession>
<reference evidence="4 5" key="1">
    <citation type="submission" date="2013-04" db="EMBL/GenBank/DDBJ databases">
        <title>The Genome Sequence of Enterorhabdus caecimuris B7.</title>
        <authorList>
            <consortium name="The Broad Institute Genomics Platform"/>
            <consortium name="The Broad Institute Genome Sequencing Center for Infectious Disease"/>
            <person name="Earl A."/>
            <person name="Xavier R."/>
            <person name="Elson C."/>
            <person name="Duck W."/>
            <person name="Walker B."/>
            <person name="Young S."/>
            <person name="Zeng Q."/>
            <person name="Gargeya S."/>
            <person name="Fitzgerald M."/>
            <person name="Haas B."/>
            <person name="Abouelleil A."/>
            <person name="Allen A.W."/>
            <person name="Alvarado L."/>
            <person name="Arachchi H.M."/>
            <person name="Berlin A.M."/>
            <person name="Chapman S.B."/>
            <person name="Gainer-Dewar J."/>
            <person name="Goldberg J."/>
            <person name="Griggs A."/>
            <person name="Gujja S."/>
            <person name="Hansen M."/>
            <person name="Howarth C."/>
            <person name="Imamovic A."/>
            <person name="Ireland A."/>
            <person name="Larimer J."/>
            <person name="McCowan C."/>
            <person name="Murphy C."/>
            <person name="Pearson M."/>
            <person name="Poon T.W."/>
            <person name="Priest M."/>
            <person name="Roberts A."/>
            <person name="Saif S."/>
            <person name="Shea T."/>
            <person name="Sisk P."/>
            <person name="Sykes S."/>
            <person name="Wortman J."/>
            <person name="Nusbaum C."/>
            <person name="Birren B."/>
        </authorList>
    </citation>
    <scope>NUCLEOTIDE SEQUENCE [LARGE SCALE GENOMIC DNA]</scope>
    <source>
        <strain evidence="4 5">B7</strain>
    </source>
</reference>
<keyword evidence="5" id="KW-1185">Reference proteome</keyword>
<evidence type="ECO:0000313" key="5">
    <source>
        <dbReference type="Proteomes" id="UP000014204"/>
    </source>
</evidence>
<dbReference type="GO" id="GO:0006281">
    <property type="term" value="P:DNA repair"/>
    <property type="evidence" value="ECO:0007669"/>
    <property type="project" value="InterPro"/>
</dbReference>
<proteinExistence type="predicted"/>
<dbReference type="InterPro" id="IPR019554">
    <property type="entry name" value="Soluble_ligand-bd"/>
</dbReference>
<comment type="caution">
    <text evidence="4">The sequence shown here is derived from an EMBL/GenBank/DDBJ whole genome shotgun (WGS) entry which is preliminary data.</text>
</comment>
<dbReference type="eggNOG" id="COG1555">
    <property type="taxonomic scope" value="Bacteria"/>
</dbReference>
<evidence type="ECO:0000259" key="3">
    <source>
        <dbReference type="SMART" id="SM00278"/>
    </source>
</evidence>
<dbReference type="Pfam" id="PF12836">
    <property type="entry name" value="HHH_3"/>
    <property type="match status" value="1"/>
</dbReference>
<dbReference type="OrthoDB" id="9758724at2"/>